<name>A0ABR2VDE0_9PEZI</name>
<organism evidence="2 3">
    <name type="scientific">Seiridium unicorne</name>
    <dbReference type="NCBI Taxonomy" id="138068"/>
    <lineage>
        <taxon>Eukaryota</taxon>
        <taxon>Fungi</taxon>
        <taxon>Dikarya</taxon>
        <taxon>Ascomycota</taxon>
        <taxon>Pezizomycotina</taxon>
        <taxon>Sordariomycetes</taxon>
        <taxon>Xylariomycetidae</taxon>
        <taxon>Amphisphaeriales</taxon>
        <taxon>Sporocadaceae</taxon>
        <taxon>Seiridium</taxon>
    </lineage>
</organism>
<dbReference type="Proteomes" id="UP001408356">
    <property type="component" value="Unassembled WGS sequence"/>
</dbReference>
<evidence type="ECO:0000256" key="1">
    <source>
        <dbReference type="SAM" id="MobiDB-lite"/>
    </source>
</evidence>
<keyword evidence="3" id="KW-1185">Reference proteome</keyword>
<dbReference type="Gene3D" id="3.20.20.140">
    <property type="entry name" value="Metal-dependent hydrolases"/>
    <property type="match status" value="1"/>
</dbReference>
<dbReference type="PANTHER" id="PTHR32027">
    <property type="entry name" value="CYTOSINE DEAMINASE"/>
    <property type="match status" value="1"/>
</dbReference>
<comment type="caution">
    <text evidence="2">The sequence shown here is derived from an EMBL/GenBank/DDBJ whole genome shotgun (WGS) entry which is preliminary data.</text>
</comment>
<dbReference type="SUPFAM" id="SSF51556">
    <property type="entry name" value="Metallo-dependent hydrolases"/>
    <property type="match status" value="1"/>
</dbReference>
<dbReference type="PANTHER" id="PTHR32027:SF0">
    <property type="entry name" value="CYTOSINE DEAMINASE"/>
    <property type="match status" value="1"/>
</dbReference>
<feature type="region of interest" description="Disordered" evidence="1">
    <location>
        <begin position="554"/>
        <end position="598"/>
    </location>
</feature>
<evidence type="ECO:0000313" key="2">
    <source>
        <dbReference type="EMBL" id="KAK9424940.1"/>
    </source>
</evidence>
<protein>
    <submittedName>
        <fullName evidence="2">Amidohydrolase</fullName>
    </submittedName>
</protein>
<gene>
    <name evidence="2" type="ORF">SUNI508_13325</name>
</gene>
<evidence type="ECO:0000313" key="3">
    <source>
        <dbReference type="Proteomes" id="UP001408356"/>
    </source>
</evidence>
<reference evidence="2 3" key="1">
    <citation type="journal article" date="2024" name="J. Plant Pathol.">
        <title>Sequence and assembly of the genome of Seiridium unicorne, isolate CBS 538.82, causal agent of cypress canker disease.</title>
        <authorList>
            <person name="Scali E."/>
            <person name="Rocca G.D."/>
            <person name="Danti R."/>
            <person name="Garbelotto M."/>
            <person name="Barberini S."/>
            <person name="Baroncelli R."/>
            <person name="Emiliani G."/>
        </authorList>
    </citation>
    <scope>NUCLEOTIDE SEQUENCE [LARGE SCALE GENOMIC DNA]</scope>
    <source>
        <strain evidence="2 3">BM-138-508</strain>
    </source>
</reference>
<proteinExistence type="predicted"/>
<dbReference type="InterPro" id="IPR052349">
    <property type="entry name" value="Metallo-hydrolase_Enzymes"/>
</dbReference>
<accession>A0ABR2VDE0</accession>
<sequence length="598" mass="66070">MQSLSIKRVILPARNNKTRWDLEVKNGAIQTIRPSDQQQTEPEVTSDMLLPALCHPHIHLDKPYILTCNHSPSRHHPDYSDLAPTSGSFGEALANTSEAKKRYTRDDLYMRGAQLLAASYRQGVTSLRAFVEIDHVTDTLALETAIKLKDEFAHLVTVQICAFAQDPVFSGDFGAQNREAIQSALSNFAHAIDVLGTTPYVEKAREAAAENIEWAVKTALANNLHLDFHLDYNLEPSSSLQPLTYTVIDVLQKHQWANEADKSKTIVLGHCTQLSTICASELEDLAEKIKESKLPVHFVGLPTSDLFMMGRPDSGNASSKPHSRPRGTLQVPSLIKNYGLSACLGVNNVGNAFTPFGSGDPLQLASWGVGIYQAGTVDDARVLYSCVSWRARIAIGLEVLHDDGDIVEGDNWHPMLLVRNEQSLSLPAKLGDTSMTVRARPRFDFKDMVWDPPETQSRSIIGRLPKQSSYQTVRQATGEGSEARKAKDRRRAATAFCCKEKSVNDRRVTVAVALPTLARAALKKRQIPATDLRIALVEKLSNYVLDLQDFPRAPSPRHRDCAERPPFVCDTTIQPQPPSPLSFAKTASFARPTQRPSA</sequence>
<dbReference type="InterPro" id="IPR032466">
    <property type="entry name" value="Metal_Hydrolase"/>
</dbReference>
<dbReference type="EMBL" id="JARVKF010000027">
    <property type="protein sequence ID" value="KAK9424940.1"/>
    <property type="molecule type" value="Genomic_DNA"/>
</dbReference>